<accession>A0AAV3SHK7</accession>
<dbReference type="EMBL" id="CP095005">
    <property type="protein sequence ID" value="UOO93847.1"/>
    <property type="molecule type" value="Genomic_DNA"/>
</dbReference>
<dbReference type="Proteomes" id="UP001500962">
    <property type="component" value="Unassembled WGS sequence"/>
</dbReference>
<dbReference type="AlphaFoldDB" id="A0AAV3SHK7"/>
<organism evidence="1 4">
    <name type="scientific">Halococcus dombrowskii</name>
    <dbReference type="NCBI Taxonomy" id="179637"/>
    <lineage>
        <taxon>Archaea</taxon>
        <taxon>Methanobacteriati</taxon>
        <taxon>Methanobacteriota</taxon>
        <taxon>Stenosarchaea group</taxon>
        <taxon>Halobacteria</taxon>
        <taxon>Halobacteriales</taxon>
        <taxon>Halococcaceae</taxon>
        <taxon>Halococcus</taxon>
    </lineage>
</organism>
<keyword evidence="3" id="KW-1185">Reference proteome</keyword>
<gene>
    <name evidence="1" type="ORF">GCM10008985_19670</name>
    <name evidence="2" type="ORF">MUK72_07645</name>
</gene>
<reference evidence="1" key="3">
    <citation type="submission" date="2023-12" db="EMBL/GenBank/DDBJ databases">
        <authorList>
            <person name="Sun Q."/>
            <person name="Inoue M."/>
        </authorList>
    </citation>
    <scope>NUCLEOTIDE SEQUENCE</scope>
    <source>
        <strain evidence="1">JCM 12289</strain>
    </source>
</reference>
<reference evidence="1" key="1">
    <citation type="journal article" date="2014" name="Int. J. Syst. Evol. Microbiol.">
        <title>Complete genome sequence of Corynebacterium casei LMG S-19264T (=DSM 44701T), isolated from a smear-ripened cheese.</title>
        <authorList>
            <consortium name="US DOE Joint Genome Institute (JGI-PGF)"/>
            <person name="Walter F."/>
            <person name="Albersmeier A."/>
            <person name="Kalinowski J."/>
            <person name="Ruckert C."/>
        </authorList>
    </citation>
    <scope>NUCLEOTIDE SEQUENCE</scope>
    <source>
        <strain evidence="1">JCM 12289</strain>
    </source>
</reference>
<evidence type="ECO:0000313" key="2">
    <source>
        <dbReference type="EMBL" id="UOO93847.1"/>
    </source>
</evidence>
<name>A0AAV3SHK7_HALDO</name>
<dbReference type="GeneID" id="73968032"/>
<dbReference type="Gene3D" id="3.30.160.60">
    <property type="entry name" value="Classic Zinc Finger"/>
    <property type="match status" value="1"/>
</dbReference>
<dbReference type="EMBL" id="BAAADN010000030">
    <property type="protein sequence ID" value="GAA0463037.1"/>
    <property type="molecule type" value="Genomic_DNA"/>
</dbReference>
<evidence type="ECO:0000313" key="3">
    <source>
        <dbReference type="Proteomes" id="UP000830542"/>
    </source>
</evidence>
<sequence>MTQTCRNCKRTFGSELELELHRDVCSDAQLVCEVCGERFAERYATTDGWRYDCPNDDCDGTGLKEDLRPVSDVLVSQ</sequence>
<dbReference type="RefSeq" id="WP_244698323.1">
    <property type="nucleotide sequence ID" value="NZ_BAAADN010000030.1"/>
</dbReference>
<dbReference type="KEGG" id="hdo:MUK72_07645"/>
<protein>
    <submittedName>
        <fullName evidence="2">Transcriptional regulator</fullName>
    </submittedName>
</protein>
<evidence type="ECO:0000313" key="4">
    <source>
        <dbReference type="Proteomes" id="UP001500962"/>
    </source>
</evidence>
<evidence type="ECO:0000313" key="1">
    <source>
        <dbReference type="EMBL" id="GAA0463037.1"/>
    </source>
</evidence>
<dbReference type="Proteomes" id="UP000830542">
    <property type="component" value="Chromosome"/>
</dbReference>
<reference evidence="2" key="2">
    <citation type="submission" date="2022-04" db="EMBL/GenBank/DDBJ databases">
        <title>Sequencing and genomic assembly of Halococcus dombrowskii.</title>
        <authorList>
            <person name="Lim S.W."/>
            <person name="MacLea K.S."/>
        </authorList>
    </citation>
    <scope>NUCLEOTIDE SEQUENCE</scope>
    <source>
        <strain evidence="2">H4</strain>
    </source>
</reference>
<proteinExistence type="predicted"/>